<sequence>MVDKFLWTPTSVIRLVIEATCMLLLLATAISNLSGYSWWQYSPFHVGLPDGYQSSAQQAGASAGSPLDGLTLNADVLLEEMHKAKLHISACYDEKRTSQGDFLVCLGRMECDVAGPASNMILKPARHVLSTNQGQEKALSVMRRVVTHFSKQLATSDLSKIFSEAGRIGLACDTLHI</sequence>
<organism evidence="1">
    <name type="scientific">Neospora caninum (strain Liverpool)</name>
    <dbReference type="NCBI Taxonomy" id="572307"/>
    <lineage>
        <taxon>Eukaryota</taxon>
        <taxon>Sar</taxon>
        <taxon>Alveolata</taxon>
        <taxon>Apicomplexa</taxon>
        <taxon>Conoidasida</taxon>
        <taxon>Coccidia</taxon>
        <taxon>Eucoccidiorida</taxon>
        <taxon>Eimeriorina</taxon>
        <taxon>Sarcocystidae</taxon>
        <taxon>Neospora</taxon>
    </lineage>
</organism>
<accession>A0A0F7U799</accession>
<proteinExistence type="predicted"/>
<gene>
    <name evidence="1" type="ORF">BN1204_003970</name>
</gene>
<name>A0A0F7U799_NEOCL</name>
<dbReference type="EMBL" id="LN714475">
    <property type="protein sequence ID" value="CEL64500.1"/>
    <property type="molecule type" value="Genomic_DNA"/>
</dbReference>
<evidence type="ECO:0000313" key="1">
    <source>
        <dbReference type="EMBL" id="CEL64500.1"/>
    </source>
</evidence>
<dbReference type="AlphaFoldDB" id="A0A0F7U799"/>
<protein>
    <submittedName>
        <fullName evidence="1">Uncharacterized protein</fullName>
    </submittedName>
</protein>
<reference evidence="1" key="1">
    <citation type="journal article" date="2015" name="PLoS ONE">
        <title>Comprehensive Evaluation of Toxoplasma gondii VEG and Neospora caninum LIV Genomes with Tachyzoite Stage Transcriptome and Proteome Defines Novel Transcript Features.</title>
        <authorList>
            <person name="Ramaprasad A."/>
            <person name="Mourier T."/>
            <person name="Naeem R."/>
            <person name="Malas T.B."/>
            <person name="Moussa E."/>
            <person name="Panigrahi A."/>
            <person name="Vermont S.J."/>
            <person name="Otto T.D."/>
            <person name="Wastling J."/>
            <person name="Pain A."/>
        </authorList>
    </citation>
    <scope>NUCLEOTIDE SEQUENCE</scope>
    <source>
        <strain evidence="1">Liverpool</strain>
    </source>
</reference>